<keyword evidence="2" id="KW-0472">Membrane</keyword>
<reference evidence="4" key="2">
    <citation type="journal article" date="2021" name="Genome Biol. Evol.">
        <title>Developing a high-quality reference genome for a parasitic bivalve with doubly uniparental inheritance (Bivalvia: Unionida).</title>
        <authorList>
            <person name="Smith C.H."/>
        </authorList>
    </citation>
    <scope>NUCLEOTIDE SEQUENCE</scope>
    <source>
        <strain evidence="4">CHS0354</strain>
        <tissue evidence="4">Mantle</tissue>
    </source>
</reference>
<dbReference type="Pfam" id="PF21300">
    <property type="entry name" value="LbR_Ice_bind"/>
    <property type="match status" value="1"/>
</dbReference>
<sequence length="689" mass="73531">MSRIVFDQDRLSLCLPVMLVGNATDQTSVFGLFFVVIQSGIGAITGVNVAMSIDNGVIVIDKGNRKGARLKYLTLFLLSLTFFAGECAAPEPTKYTITFNSNGGSNVENITVTSGNKATKPTDPTRANYLFVGWYKETELKTSFNFDTETITANITLYAKWTAITYTVTLNANGGTPDVAKKISVTYEGTVSVNSAELPTRAKHTLVIWNTKADGRGTPFIFGTTKVTSDITIYAQWIGIPTLTATSISASQINLSWERTTNATKYNLFDGTTQIGGDITDTKYSHTGLEGGSTHSYTLKACNEAGCSEASNAVLAKTNEATVTVTEIPKIGTDKRFHYVAFSIQADANLTDYTMGLVLKTNPETKPTATALRSGASFVRNISTTEINMLIPYVISSTIRTTNTTDSKFKIKGSTADDLLLTDDTTYTLYGMRNGSDNVVKLGDFITNDFPSGGASEVNFNTSAPDNPDYFEKGIKDKIFTQRISDGVVFSPLIISREKIILTSTWNVLSLVNNQTDKIYAVVETTGADTLLFIDKSHDTRYDASELNNFKAIIPTTNYIVIPSGIGVITGVIGVMSIDKGVIVIDNEAMGSPNEAMGSPNVAMGSPNVAMGSPNVAMGSPNVAMGSPNVVMGSPNVVMGSPNVVMGSPNVVMGSPNVVMGSPNVVMGSPNVAMGSPHGAIQIGVEQFF</sequence>
<comment type="caution">
    <text evidence="4">The sequence shown here is derived from an EMBL/GenBank/DDBJ whole genome shotgun (WGS) entry which is preliminary data.</text>
</comment>
<protein>
    <recommendedName>
        <fullName evidence="3">Fibronectin type-III domain-containing protein</fullName>
    </recommendedName>
</protein>
<dbReference type="InterPro" id="IPR048518">
    <property type="entry name" value="IBP_b_roll"/>
</dbReference>
<dbReference type="InterPro" id="IPR036116">
    <property type="entry name" value="FN3_sf"/>
</dbReference>
<accession>A0AAE0W928</accession>
<feature type="transmembrane region" description="Helical" evidence="2">
    <location>
        <begin position="29"/>
        <end position="51"/>
    </location>
</feature>
<proteinExistence type="predicted"/>
<dbReference type="EMBL" id="JAEAOA010000085">
    <property type="protein sequence ID" value="KAK3604922.1"/>
    <property type="molecule type" value="Genomic_DNA"/>
</dbReference>
<dbReference type="SUPFAM" id="SSF49265">
    <property type="entry name" value="Fibronectin type III"/>
    <property type="match status" value="1"/>
</dbReference>
<evidence type="ECO:0000256" key="1">
    <source>
        <dbReference type="ARBA" id="ARBA00004196"/>
    </source>
</evidence>
<keyword evidence="2" id="KW-0812">Transmembrane</keyword>
<name>A0AAE0W928_9BIVA</name>
<keyword evidence="5" id="KW-1185">Reference proteome</keyword>
<comment type="subcellular location">
    <subcellularLocation>
        <location evidence="1">Cell envelope</location>
    </subcellularLocation>
</comment>
<gene>
    <name evidence="4" type="ORF">CHS0354_000585</name>
</gene>
<dbReference type="Gene3D" id="2.150.10.10">
    <property type="entry name" value="Serralysin-like metalloprotease, C-terminal"/>
    <property type="match status" value="1"/>
</dbReference>
<dbReference type="NCBIfam" id="TIGR02543">
    <property type="entry name" value="List_Bact_rpt"/>
    <property type="match status" value="1"/>
</dbReference>
<dbReference type="PROSITE" id="PS50853">
    <property type="entry name" value="FN3"/>
    <property type="match status" value="1"/>
</dbReference>
<dbReference type="InterPro" id="IPR013783">
    <property type="entry name" value="Ig-like_fold"/>
</dbReference>
<dbReference type="InterPro" id="IPR003961">
    <property type="entry name" value="FN3_dom"/>
</dbReference>
<dbReference type="Proteomes" id="UP001195483">
    <property type="component" value="Unassembled WGS sequence"/>
</dbReference>
<dbReference type="SUPFAM" id="SSF101967">
    <property type="entry name" value="Adhesin YadA, collagen-binding domain"/>
    <property type="match status" value="1"/>
</dbReference>
<dbReference type="AlphaFoldDB" id="A0AAE0W928"/>
<feature type="transmembrane region" description="Helical" evidence="2">
    <location>
        <begin position="72"/>
        <end position="91"/>
    </location>
</feature>
<dbReference type="InterPro" id="IPR011049">
    <property type="entry name" value="Serralysin-like_metalloprot_C"/>
</dbReference>
<evidence type="ECO:0000259" key="3">
    <source>
        <dbReference type="PROSITE" id="PS50853"/>
    </source>
</evidence>
<reference evidence="4" key="1">
    <citation type="journal article" date="2021" name="Genome Biol. Evol.">
        <title>A High-Quality Reference Genome for a Parasitic Bivalve with Doubly Uniparental Inheritance (Bivalvia: Unionida).</title>
        <authorList>
            <person name="Smith C.H."/>
        </authorList>
    </citation>
    <scope>NUCLEOTIDE SEQUENCE</scope>
    <source>
        <strain evidence="4">CHS0354</strain>
    </source>
</reference>
<keyword evidence="2" id="KW-1133">Transmembrane helix</keyword>
<dbReference type="InterPro" id="IPR042229">
    <property type="entry name" value="Listeria/Bacterioides_rpt_sf"/>
</dbReference>
<dbReference type="CDD" id="cd00063">
    <property type="entry name" value="FN3"/>
    <property type="match status" value="1"/>
</dbReference>
<feature type="domain" description="Fibronectin type-III" evidence="3">
    <location>
        <begin position="239"/>
        <end position="321"/>
    </location>
</feature>
<dbReference type="Pfam" id="PF09479">
    <property type="entry name" value="Flg_new"/>
    <property type="match status" value="2"/>
</dbReference>
<evidence type="ECO:0000313" key="4">
    <source>
        <dbReference type="EMBL" id="KAK3604922.1"/>
    </source>
</evidence>
<dbReference type="Gene3D" id="2.60.40.4270">
    <property type="entry name" value="Listeria-Bacteroides repeat domain"/>
    <property type="match status" value="2"/>
</dbReference>
<dbReference type="Gene3D" id="2.60.40.10">
    <property type="entry name" value="Immunoglobulins"/>
    <property type="match status" value="1"/>
</dbReference>
<organism evidence="4 5">
    <name type="scientific">Potamilus streckersoni</name>
    <dbReference type="NCBI Taxonomy" id="2493646"/>
    <lineage>
        <taxon>Eukaryota</taxon>
        <taxon>Metazoa</taxon>
        <taxon>Spiralia</taxon>
        <taxon>Lophotrochozoa</taxon>
        <taxon>Mollusca</taxon>
        <taxon>Bivalvia</taxon>
        <taxon>Autobranchia</taxon>
        <taxon>Heteroconchia</taxon>
        <taxon>Palaeoheterodonta</taxon>
        <taxon>Unionida</taxon>
        <taxon>Unionoidea</taxon>
        <taxon>Unionidae</taxon>
        <taxon>Ambleminae</taxon>
        <taxon>Lampsilini</taxon>
        <taxon>Potamilus</taxon>
    </lineage>
</organism>
<dbReference type="InterPro" id="IPR013378">
    <property type="entry name" value="InlB-like_B-rpt"/>
</dbReference>
<evidence type="ECO:0000313" key="5">
    <source>
        <dbReference type="Proteomes" id="UP001195483"/>
    </source>
</evidence>
<reference evidence="4" key="3">
    <citation type="submission" date="2023-05" db="EMBL/GenBank/DDBJ databases">
        <authorList>
            <person name="Smith C.H."/>
        </authorList>
    </citation>
    <scope>NUCLEOTIDE SEQUENCE</scope>
    <source>
        <strain evidence="4">CHS0354</strain>
        <tissue evidence="4">Mantle</tissue>
    </source>
</reference>
<evidence type="ECO:0000256" key="2">
    <source>
        <dbReference type="SAM" id="Phobius"/>
    </source>
</evidence>